<organism evidence="20 21">
    <name type="scientific">Gnathostoma spinigerum</name>
    <dbReference type="NCBI Taxonomy" id="75299"/>
    <lineage>
        <taxon>Eukaryota</taxon>
        <taxon>Metazoa</taxon>
        <taxon>Ecdysozoa</taxon>
        <taxon>Nematoda</taxon>
        <taxon>Chromadorea</taxon>
        <taxon>Rhabditida</taxon>
        <taxon>Spirurina</taxon>
        <taxon>Gnathostomatomorpha</taxon>
        <taxon>Gnathostomatoidea</taxon>
        <taxon>Gnathostomatidae</taxon>
        <taxon>Gnathostoma</taxon>
    </lineage>
</organism>
<dbReference type="CDD" id="cd06855">
    <property type="entry name" value="GT_GPT_euk"/>
    <property type="match status" value="1"/>
</dbReference>
<evidence type="ECO:0000256" key="17">
    <source>
        <dbReference type="ARBA" id="ARBA00044717"/>
    </source>
</evidence>
<comment type="caution">
    <text evidence="20">The sequence shown here is derived from an EMBL/GenBank/DDBJ whole genome shotgun (WGS) entry which is preliminary data.</text>
</comment>
<keyword evidence="10" id="KW-0479">Metal-binding</keyword>
<dbReference type="GO" id="GO:0016757">
    <property type="term" value="F:glycosyltransferase activity"/>
    <property type="evidence" value="ECO:0007669"/>
    <property type="project" value="UniProtKB-KW"/>
</dbReference>
<comment type="similarity">
    <text evidence="4">Belongs to the glycosyltransferase 4 family.</text>
</comment>
<feature type="transmembrane region" description="Helical" evidence="19">
    <location>
        <begin position="6"/>
        <end position="32"/>
    </location>
</feature>
<evidence type="ECO:0000256" key="11">
    <source>
        <dbReference type="ARBA" id="ARBA00022824"/>
    </source>
</evidence>
<dbReference type="InterPro" id="IPR033895">
    <property type="entry name" value="GPT"/>
</dbReference>
<dbReference type="InterPro" id="IPR000715">
    <property type="entry name" value="Glycosyl_transferase_4"/>
</dbReference>
<gene>
    <name evidence="20" type="ORF">AB6A40_000902</name>
</gene>
<reference evidence="20 21" key="1">
    <citation type="submission" date="2024-08" db="EMBL/GenBank/DDBJ databases">
        <title>Gnathostoma spinigerum genome.</title>
        <authorList>
            <person name="Gonzalez-Bertolin B."/>
            <person name="Monzon S."/>
            <person name="Zaballos A."/>
            <person name="Jimenez P."/>
            <person name="Dekumyoy P."/>
            <person name="Varona S."/>
            <person name="Cuesta I."/>
            <person name="Sumanam S."/>
            <person name="Adisakwattana P."/>
            <person name="Gasser R.B."/>
            <person name="Hernandez-Gonzalez A."/>
            <person name="Young N.D."/>
            <person name="Perteguer M.J."/>
        </authorList>
    </citation>
    <scope>NUCLEOTIDE SEQUENCE [LARGE SCALE GENOMIC DNA]</scope>
    <source>
        <strain evidence="20">AL3</strain>
        <tissue evidence="20">Liver</tissue>
    </source>
</reference>
<feature type="transmembrane region" description="Helical" evidence="19">
    <location>
        <begin position="378"/>
        <end position="400"/>
    </location>
</feature>
<accession>A0ABD6E347</accession>
<comment type="cofactor">
    <cofactor evidence="1">
        <name>Mg(2+)</name>
        <dbReference type="ChEBI" id="CHEBI:18420"/>
    </cofactor>
</comment>
<keyword evidence="12" id="KW-0460">Magnesium</keyword>
<dbReference type="GO" id="GO:0046872">
    <property type="term" value="F:metal ion binding"/>
    <property type="evidence" value="ECO:0007669"/>
    <property type="project" value="UniProtKB-KW"/>
</dbReference>
<evidence type="ECO:0000256" key="15">
    <source>
        <dbReference type="ARBA" id="ARBA00029567"/>
    </source>
</evidence>
<evidence type="ECO:0000256" key="12">
    <source>
        <dbReference type="ARBA" id="ARBA00022842"/>
    </source>
</evidence>
<evidence type="ECO:0000256" key="19">
    <source>
        <dbReference type="SAM" id="Phobius"/>
    </source>
</evidence>
<dbReference type="Pfam" id="PF00953">
    <property type="entry name" value="Glycos_transf_4"/>
    <property type="match status" value="1"/>
</dbReference>
<keyword evidence="13 19" id="KW-1133">Transmembrane helix</keyword>
<keyword evidence="7" id="KW-0328">Glycosyltransferase</keyword>
<keyword evidence="8" id="KW-0808">Transferase</keyword>
<dbReference type="GO" id="GO:0005789">
    <property type="term" value="C:endoplasmic reticulum membrane"/>
    <property type="evidence" value="ECO:0007669"/>
    <property type="project" value="UniProtKB-SubCell"/>
</dbReference>
<feature type="transmembrane region" description="Helical" evidence="19">
    <location>
        <begin position="164"/>
        <end position="185"/>
    </location>
</feature>
<evidence type="ECO:0000256" key="8">
    <source>
        <dbReference type="ARBA" id="ARBA00022679"/>
    </source>
</evidence>
<dbReference type="GO" id="GO:0003975">
    <property type="term" value="F:UDP-N-acetylglucosamine-dolichyl-phosphate N-acetylglucosaminephosphotransferase activity"/>
    <property type="evidence" value="ECO:0007669"/>
    <property type="project" value="UniProtKB-EC"/>
</dbReference>
<evidence type="ECO:0000256" key="16">
    <source>
        <dbReference type="ARBA" id="ARBA00033238"/>
    </source>
</evidence>
<keyword evidence="14 19" id="KW-0472">Membrane</keyword>
<dbReference type="AlphaFoldDB" id="A0ABD6E347"/>
<feature type="transmembrane region" description="Helical" evidence="19">
    <location>
        <begin position="88"/>
        <end position="107"/>
    </location>
</feature>
<evidence type="ECO:0000256" key="1">
    <source>
        <dbReference type="ARBA" id="ARBA00001946"/>
    </source>
</evidence>
<comment type="pathway">
    <text evidence="3">Protein modification; protein glycosylation.</text>
</comment>
<evidence type="ECO:0000256" key="4">
    <source>
        <dbReference type="ARBA" id="ARBA00009317"/>
    </source>
</evidence>
<evidence type="ECO:0000313" key="21">
    <source>
        <dbReference type="Proteomes" id="UP001608902"/>
    </source>
</evidence>
<keyword evidence="9 19" id="KW-0812">Transmembrane</keyword>
<evidence type="ECO:0000256" key="14">
    <source>
        <dbReference type="ARBA" id="ARBA00023136"/>
    </source>
</evidence>
<evidence type="ECO:0000256" key="18">
    <source>
        <dbReference type="ARBA" id="ARBA00045078"/>
    </source>
</evidence>
<evidence type="ECO:0000256" key="6">
    <source>
        <dbReference type="ARBA" id="ARBA00017659"/>
    </source>
</evidence>
<evidence type="ECO:0000256" key="13">
    <source>
        <dbReference type="ARBA" id="ARBA00022989"/>
    </source>
</evidence>
<feature type="transmembrane region" description="Helical" evidence="19">
    <location>
        <begin position="276"/>
        <end position="296"/>
    </location>
</feature>
<evidence type="ECO:0000256" key="3">
    <source>
        <dbReference type="ARBA" id="ARBA00004922"/>
    </source>
</evidence>
<proteinExistence type="inferred from homology"/>
<keyword evidence="11" id="KW-0256">Endoplasmic reticulum</keyword>
<feature type="transmembrane region" description="Helical" evidence="19">
    <location>
        <begin position="223"/>
        <end position="241"/>
    </location>
</feature>
<dbReference type="EC" id="2.7.8.15" evidence="5"/>
<evidence type="ECO:0000256" key="9">
    <source>
        <dbReference type="ARBA" id="ARBA00022692"/>
    </source>
</evidence>
<dbReference type="EMBL" id="JBGFUD010000290">
    <property type="protein sequence ID" value="MFH4974193.1"/>
    <property type="molecule type" value="Genomic_DNA"/>
</dbReference>
<feature type="transmembrane region" description="Helical" evidence="19">
    <location>
        <begin position="253"/>
        <end position="270"/>
    </location>
</feature>
<dbReference type="PANTHER" id="PTHR10571:SF0">
    <property type="entry name" value="UDP-N-ACETYLGLUCOSAMINE--DOLICHYL-PHOSPHATE N-ACETYLGLUCOSAMINEPHOSPHOTRANSFERASE"/>
    <property type="match status" value="1"/>
</dbReference>
<comment type="catalytic activity">
    <reaction evidence="18">
        <text>a di-trans,poly-cis-dolichyl phosphate + UDP-N-acetyl-alpha-D-glucosamine = an N-acetyl-alpha-D-glucosaminyl-diphospho-di-trans,poly-cis-dolichol + UMP</text>
        <dbReference type="Rhea" id="RHEA:13289"/>
        <dbReference type="Rhea" id="RHEA-COMP:19498"/>
        <dbReference type="Rhea" id="RHEA-COMP:19507"/>
        <dbReference type="ChEBI" id="CHEBI:57683"/>
        <dbReference type="ChEBI" id="CHEBI:57705"/>
        <dbReference type="ChEBI" id="CHEBI:57865"/>
        <dbReference type="ChEBI" id="CHEBI:58427"/>
        <dbReference type="EC" id="2.7.8.15"/>
    </reaction>
    <physiologicalReaction direction="left-to-right" evidence="18">
        <dbReference type="Rhea" id="RHEA:13290"/>
    </physiologicalReaction>
</comment>
<dbReference type="Proteomes" id="UP001608902">
    <property type="component" value="Unassembled WGS sequence"/>
</dbReference>
<protein>
    <recommendedName>
        <fullName evidence="6">UDP-N-acetylglucosamine--dolichyl-phosphate N-acetylglucosaminephosphotransferase</fullName>
        <ecNumber evidence="5">2.7.8.15</ecNumber>
    </recommendedName>
    <alternativeName>
        <fullName evidence="15">GlcNAc-1-P transferase</fullName>
    </alternativeName>
    <alternativeName>
        <fullName evidence="16">N-acetylglucosamine-1-phosphate transferase</fullName>
    </alternativeName>
</protein>
<evidence type="ECO:0000256" key="7">
    <source>
        <dbReference type="ARBA" id="ARBA00022676"/>
    </source>
</evidence>
<name>A0ABD6E347_9BILA</name>
<keyword evidence="21" id="KW-1185">Reference proteome</keyword>
<evidence type="ECO:0000256" key="5">
    <source>
        <dbReference type="ARBA" id="ARBA00013225"/>
    </source>
</evidence>
<comment type="function">
    <text evidence="17">UDP-N-acetylglucosamine--dolichyl-phosphate N-acetylglucosaminephosphotransferase that operates in the biosynthetic pathway of dolichol-linked oligosaccharides, the glycan precursors employed in protein asparagine (N)-glycosylation. The assembly of dolichol-linked oligosaccharides begins on the cytosolic side of the endoplasmic reticulum membrane and finishes in its lumen. The sequential addition of sugars to dolichol pyrophosphate produces dolichol-linked oligosaccharides containing fourteen sugars, including two GlcNAcs, nine mannoses and three glucoses. Once assembled, the oligosaccharide is transferred from the lipid to nascent proteins by oligosaccharyltransferases. Catalyzes the initial step of dolichol-linked oligosaccharide biosynthesis, transfering GlcNAc-1-P from cytosolic UDP-GlcNAc onto the carrier lipid dolichyl phosphate (P-dolichol), yielding GlcNAc-P-P-dolichol embedded in the cytoplasmic leaflet of the endoplasmic reticulum membrane.</text>
</comment>
<evidence type="ECO:0000256" key="10">
    <source>
        <dbReference type="ARBA" id="ARBA00022723"/>
    </source>
</evidence>
<comment type="subcellular location">
    <subcellularLocation>
        <location evidence="2">Endoplasmic reticulum membrane</location>
        <topology evidence="2">Multi-pass membrane protein</topology>
    </subcellularLocation>
</comment>
<feature type="transmembrane region" description="Helical" evidence="19">
    <location>
        <begin position="53"/>
        <end position="73"/>
    </location>
</feature>
<evidence type="ECO:0000313" key="20">
    <source>
        <dbReference type="EMBL" id="MFH4974193.1"/>
    </source>
</evidence>
<sequence length="409" mass="46513">MKPYILAVSAFISGLGAVLSYTVIVEYIPIFIRKNLYGRDQCKPYESKIPEPIGVISASVYLLMMIIFIPFPFYEWISNYSAFPHERFLSFLSALLSIGCAILLGFADDVLDLRWRHKLFFPTISSLPILLVYSITGSSTTVLVPKCLSSLEFLSLPEHLDIGPLYYIYMGMMIVFCTNAINIFAGVNGLEVGQSVVIAVSVAIFNAVQLVRLENGGWHHSLSLYFLLPFIAINIVLLYFNWYPARVFVGDTFCYWAGMTLATTCVLGHFSKTMLLFLVPQVFNFLYSLPQLFHLIPCPRHRLPKYNSATDKVEMSCVQFKVSDLSSVGKHFVTLSHLFGLLHKRAFKKDHEDWLEINNLTILNLALKFLGPMNERSLTICLLLTQVFCSFLAFFIRFYFAGFIYDVVE</sequence>
<feature type="transmembrane region" description="Helical" evidence="19">
    <location>
        <begin position="192"/>
        <end position="211"/>
    </location>
</feature>
<evidence type="ECO:0000256" key="2">
    <source>
        <dbReference type="ARBA" id="ARBA00004477"/>
    </source>
</evidence>
<feature type="transmembrane region" description="Helical" evidence="19">
    <location>
        <begin position="119"/>
        <end position="144"/>
    </location>
</feature>
<dbReference type="PANTHER" id="PTHR10571">
    <property type="entry name" value="UDP-N-ACETYLGLUCOSAMINE--DOLICHYL-PHOSPHATE N-ACETYLGLUCOSAMINEPHOSPHOTRANSFERASE"/>
    <property type="match status" value="1"/>
</dbReference>